<evidence type="ECO:0000256" key="1">
    <source>
        <dbReference type="ARBA" id="ARBA00004496"/>
    </source>
</evidence>
<keyword evidence="8 14" id="KW-0902">Two-component regulatory system</keyword>
<dbReference type="PANTHER" id="PTHR44591">
    <property type="entry name" value="STRESS RESPONSE REGULATOR PROTEIN 1"/>
    <property type="match status" value="1"/>
</dbReference>
<comment type="caution">
    <text evidence="17">The sequence shown here is derived from an EMBL/GenBank/DDBJ whole genome shotgun (WGS) entry which is preliminary data.</text>
</comment>
<evidence type="ECO:0000256" key="4">
    <source>
        <dbReference type="ARBA" id="ARBA00022491"/>
    </source>
</evidence>
<dbReference type="InterPro" id="IPR050595">
    <property type="entry name" value="Bact_response_regulator"/>
</dbReference>
<dbReference type="InterPro" id="IPR014879">
    <property type="entry name" value="Spo0A_C"/>
</dbReference>
<protein>
    <recommendedName>
        <fullName evidence="2 14">Stage 0 sporulation protein A homolog</fullName>
    </recommendedName>
</protein>
<keyword evidence="4 14" id="KW-0678">Repressor</keyword>
<evidence type="ECO:0000256" key="9">
    <source>
        <dbReference type="ARBA" id="ARBA00023015"/>
    </source>
</evidence>
<dbReference type="GO" id="GO:0005509">
    <property type="term" value="F:calcium ion binding"/>
    <property type="evidence" value="ECO:0007669"/>
    <property type="project" value="UniProtKB-UniRule"/>
</dbReference>
<dbReference type="GO" id="GO:0051606">
    <property type="term" value="P:detection of stimulus"/>
    <property type="evidence" value="ECO:0007669"/>
    <property type="project" value="UniProtKB-UniRule"/>
</dbReference>
<dbReference type="Gene3D" id="1.10.10.10">
    <property type="entry name" value="Winged helix-like DNA-binding domain superfamily/Winged helix DNA-binding domain"/>
    <property type="match status" value="1"/>
</dbReference>
<dbReference type="GO" id="GO:0005737">
    <property type="term" value="C:cytoplasm"/>
    <property type="evidence" value="ECO:0007669"/>
    <property type="project" value="UniProtKB-SubCell"/>
</dbReference>
<comment type="cofactor">
    <cofactor evidence="14">
        <name>Ca(2+)</name>
        <dbReference type="ChEBI" id="CHEBI:29108"/>
    </cofactor>
    <text evidence="14">Binds 1 Ca(2+) ion per subunit.</text>
</comment>
<gene>
    <name evidence="17" type="primary">spo0A</name>
    <name evidence="17" type="ORF">H9727_07390</name>
</gene>
<dbReference type="Proteomes" id="UP000824132">
    <property type="component" value="Unassembled WGS sequence"/>
</dbReference>
<comment type="caution">
    <text evidence="15">Lacks conserved residue(s) required for the propagation of feature annotation.</text>
</comment>
<dbReference type="GO" id="GO:0042173">
    <property type="term" value="P:regulation of sporulation resulting in formation of a cellular spore"/>
    <property type="evidence" value="ECO:0007669"/>
    <property type="project" value="InterPro"/>
</dbReference>
<keyword evidence="3 14" id="KW-0963">Cytoplasm</keyword>
<evidence type="ECO:0000256" key="5">
    <source>
        <dbReference type="ARBA" id="ARBA00022553"/>
    </source>
</evidence>
<feature type="domain" description="Response regulatory" evidence="16">
    <location>
        <begin position="3"/>
        <end position="118"/>
    </location>
</feature>
<evidence type="ECO:0000256" key="13">
    <source>
        <dbReference type="ARBA" id="ARBA00024867"/>
    </source>
</evidence>
<evidence type="ECO:0000256" key="8">
    <source>
        <dbReference type="ARBA" id="ARBA00023012"/>
    </source>
</evidence>
<dbReference type="InterPro" id="IPR036388">
    <property type="entry name" value="WH-like_DNA-bd_sf"/>
</dbReference>
<keyword evidence="9 14" id="KW-0805">Transcription regulation</keyword>
<evidence type="ECO:0000256" key="14">
    <source>
        <dbReference type="PIRNR" id="PIRNR002937"/>
    </source>
</evidence>
<evidence type="ECO:0000256" key="10">
    <source>
        <dbReference type="ARBA" id="ARBA00023125"/>
    </source>
</evidence>
<dbReference type="AlphaFoldDB" id="A0A9D2D091"/>
<comment type="subcellular location">
    <subcellularLocation>
        <location evidence="1 14">Cytoplasm</location>
    </subcellularLocation>
</comment>
<keyword evidence="5" id="KW-0597">Phosphoprotein</keyword>
<dbReference type="SUPFAM" id="SSF46894">
    <property type="entry name" value="C-terminal effector domain of the bipartite response regulators"/>
    <property type="match status" value="1"/>
</dbReference>
<dbReference type="PANTHER" id="PTHR44591:SF3">
    <property type="entry name" value="RESPONSE REGULATORY DOMAIN-CONTAINING PROTEIN"/>
    <property type="match status" value="1"/>
</dbReference>
<keyword evidence="12 14" id="KW-0804">Transcription</keyword>
<evidence type="ECO:0000256" key="11">
    <source>
        <dbReference type="ARBA" id="ARBA00023159"/>
    </source>
</evidence>
<keyword evidence="10 14" id="KW-0238">DNA-binding</keyword>
<reference evidence="17" key="2">
    <citation type="submission" date="2021-04" db="EMBL/GenBank/DDBJ databases">
        <authorList>
            <person name="Gilroy R."/>
        </authorList>
    </citation>
    <scope>NUCLEOTIDE SEQUENCE</scope>
    <source>
        <strain evidence="17">CHK187-5294</strain>
    </source>
</reference>
<sequence length="257" mass="27860">MKKIVVIEGNGEFAKVLAEQLANRGMEVSGVTDDGGTGLEYVKQFQPDVVVVGMVLRSIDGFGVLDKLKDLPGRRSVIAVGNFSDDAMVSKILAKGAKYYLMKPVSAELVCERVQEMAESAAPVAQAPSSFGFRERRSIASIDEKISTIFISIGIPASIKGYGFLREGVKMAVENPSIINNITKELYPKIAEKFNTTPSKVERAIRHSIEVAFNKGRIEAINSIFGVRVYIGTEKPTNSEFIALLADKLLLDAASGN</sequence>
<dbReference type="PIRSF" id="PIRSF002937">
    <property type="entry name" value="Res_reg_Spo0A"/>
    <property type="match status" value="1"/>
</dbReference>
<dbReference type="PROSITE" id="PS50110">
    <property type="entry name" value="RESPONSE_REGULATORY"/>
    <property type="match status" value="1"/>
</dbReference>
<dbReference type="Pfam" id="PF08769">
    <property type="entry name" value="Spo0A_C"/>
    <property type="match status" value="1"/>
</dbReference>
<dbReference type="SUPFAM" id="SSF52172">
    <property type="entry name" value="CheY-like"/>
    <property type="match status" value="1"/>
</dbReference>
<dbReference type="SMART" id="SM00448">
    <property type="entry name" value="REC"/>
    <property type="match status" value="1"/>
</dbReference>
<evidence type="ECO:0000256" key="2">
    <source>
        <dbReference type="ARBA" id="ARBA00018672"/>
    </source>
</evidence>
<keyword evidence="6 14" id="KW-0106">Calcium</keyword>
<accession>A0A9D2D091</accession>
<evidence type="ECO:0000256" key="6">
    <source>
        <dbReference type="ARBA" id="ARBA00022837"/>
    </source>
</evidence>
<evidence type="ECO:0000256" key="12">
    <source>
        <dbReference type="ARBA" id="ARBA00023163"/>
    </source>
</evidence>
<reference evidence="17" key="1">
    <citation type="journal article" date="2021" name="PeerJ">
        <title>Extensive microbial diversity within the chicken gut microbiome revealed by metagenomics and culture.</title>
        <authorList>
            <person name="Gilroy R."/>
            <person name="Ravi A."/>
            <person name="Getino M."/>
            <person name="Pursley I."/>
            <person name="Horton D.L."/>
            <person name="Alikhan N.F."/>
            <person name="Baker D."/>
            <person name="Gharbi K."/>
            <person name="Hall N."/>
            <person name="Watson M."/>
            <person name="Adriaenssens E.M."/>
            <person name="Foster-Nyarko E."/>
            <person name="Jarju S."/>
            <person name="Secka A."/>
            <person name="Antonio M."/>
            <person name="Oren A."/>
            <person name="Chaudhuri R.R."/>
            <person name="La Ragione R."/>
            <person name="Hildebrand F."/>
            <person name="Pallen M.J."/>
        </authorList>
    </citation>
    <scope>NUCLEOTIDE SEQUENCE</scope>
    <source>
        <strain evidence="17">CHK187-5294</strain>
    </source>
</reference>
<dbReference type="InterPro" id="IPR012052">
    <property type="entry name" value="Spore_0_A"/>
</dbReference>
<keyword evidence="14" id="KW-0479">Metal-binding</keyword>
<keyword evidence="11 14" id="KW-0010">Activator</keyword>
<evidence type="ECO:0000313" key="18">
    <source>
        <dbReference type="Proteomes" id="UP000824132"/>
    </source>
</evidence>
<dbReference type="NCBIfam" id="TIGR02875">
    <property type="entry name" value="spore_0_A"/>
    <property type="match status" value="1"/>
</dbReference>
<comment type="function">
    <text evidence="13 14">May play the central regulatory role in sporulation. It may be an element of the effector pathway responsible for the activation of sporulation genes in response to nutritional stress. Spo0A may act in concert with spo0H (a sigma factor) to control the expression of some genes that are critical to the sporulation process.</text>
</comment>
<dbReference type="Gene3D" id="3.40.50.2300">
    <property type="match status" value="1"/>
</dbReference>
<dbReference type="InterPro" id="IPR011006">
    <property type="entry name" value="CheY-like_superfamily"/>
</dbReference>
<dbReference type="Pfam" id="PF00072">
    <property type="entry name" value="Response_reg"/>
    <property type="match status" value="1"/>
</dbReference>
<dbReference type="InterPro" id="IPR016032">
    <property type="entry name" value="Sig_transdc_resp-reg_C-effctor"/>
</dbReference>
<evidence type="ECO:0000256" key="3">
    <source>
        <dbReference type="ARBA" id="ARBA00022490"/>
    </source>
</evidence>
<evidence type="ECO:0000313" key="17">
    <source>
        <dbReference type="EMBL" id="HIZ04093.1"/>
    </source>
</evidence>
<dbReference type="EMBL" id="DXCL01000044">
    <property type="protein sequence ID" value="HIZ04093.1"/>
    <property type="molecule type" value="Genomic_DNA"/>
</dbReference>
<dbReference type="InterPro" id="IPR001789">
    <property type="entry name" value="Sig_transdc_resp-reg_receiver"/>
</dbReference>
<evidence type="ECO:0000256" key="15">
    <source>
        <dbReference type="PROSITE-ProRule" id="PRU00169"/>
    </source>
</evidence>
<dbReference type="GO" id="GO:0030435">
    <property type="term" value="P:sporulation resulting in formation of a cellular spore"/>
    <property type="evidence" value="ECO:0007669"/>
    <property type="project" value="UniProtKB-UniRule"/>
</dbReference>
<evidence type="ECO:0000259" key="16">
    <source>
        <dbReference type="PROSITE" id="PS50110"/>
    </source>
</evidence>
<dbReference type="GO" id="GO:0003677">
    <property type="term" value="F:DNA binding"/>
    <property type="evidence" value="ECO:0007669"/>
    <property type="project" value="UniProtKB-KW"/>
</dbReference>
<name>A0A9D2D091_9FIRM</name>
<dbReference type="GO" id="GO:0003700">
    <property type="term" value="F:DNA-binding transcription factor activity"/>
    <property type="evidence" value="ECO:0007669"/>
    <property type="project" value="InterPro"/>
</dbReference>
<keyword evidence="7 14" id="KW-0749">Sporulation</keyword>
<organism evidence="17 18">
    <name type="scientific">Candidatus Borkfalkia avistercoris</name>
    <dbReference type="NCBI Taxonomy" id="2838504"/>
    <lineage>
        <taxon>Bacteria</taxon>
        <taxon>Bacillati</taxon>
        <taxon>Bacillota</taxon>
        <taxon>Clostridia</taxon>
        <taxon>Christensenellales</taxon>
        <taxon>Christensenellaceae</taxon>
        <taxon>Candidatus Borkfalkia</taxon>
    </lineage>
</organism>
<proteinExistence type="predicted"/>
<evidence type="ECO:0000256" key="7">
    <source>
        <dbReference type="ARBA" id="ARBA00022969"/>
    </source>
</evidence>
<dbReference type="GO" id="GO:0000160">
    <property type="term" value="P:phosphorelay signal transduction system"/>
    <property type="evidence" value="ECO:0007669"/>
    <property type="project" value="UniProtKB-UniRule"/>
</dbReference>